<protein>
    <submittedName>
        <fullName evidence="2">Transposase IS4</fullName>
    </submittedName>
</protein>
<dbReference type="Pfam" id="PF13843">
    <property type="entry name" value="DDE_Tnp_1_7"/>
    <property type="match status" value="1"/>
</dbReference>
<comment type="caution">
    <text evidence="2">The sequence shown here is derived from an EMBL/GenBank/DDBJ whole genome shotgun (WGS) entry which is preliminary data.</text>
</comment>
<keyword evidence="3" id="KW-1185">Reference proteome</keyword>
<dbReference type="PANTHER" id="PTHR46599:SF6">
    <property type="entry name" value="DUAL SPECIFICITY PHOSPHATASE 26"/>
    <property type="match status" value="1"/>
</dbReference>
<reference evidence="2 3" key="1">
    <citation type="journal article" date="2024" name="BMC Genomics">
        <title>De novo assembly and annotation of Popillia japonica's genome with initial clues to its potential as an invasive pest.</title>
        <authorList>
            <person name="Cucini C."/>
            <person name="Boschi S."/>
            <person name="Funari R."/>
            <person name="Cardaioli E."/>
            <person name="Iannotti N."/>
            <person name="Marturano G."/>
            <person name="Paoli F."/>
            <person name="Bruttini M."/>
            <person name="Carapelli A."/>
            <person name="Frati F."/>
            <person name="Nardi F."/>
        </authorList>
    </citation>
    <scope>NUCLEOTIDE SEQUENCE [LARGE SCALE GENOMIC DNA]</scope>
    <source>
        <strain evidence="2">DMR45628</strain>
    </source>
</reference>
<sequence length="159" mass="19148">MYTNLYCQQADRQNQNNSSQKEITRDEVYAFIAILLAAGRNRERKLHLSELWTEDELFRQPFFTAVMSRNRFTYIYKSIRFDDRATREQRIIGTKDKLQAIRSTWDKFAAACVNNYYPHENITVDGRLATQRKLSLSRIHQKQTRSLWYQDMDISRFYK</sequence>
<gene>
    <name evidence="2" type="ORF">QE152_g5427</name>
</gene>
<evidence type="ECO:0000259" key="1">
    <source>
        <dbReference type="Pfam" id="PF13843"/>
    </source>
</evidence>
<evidence type="ECO:0000313" key="2">
    <source>
        <dbReference type="EMBL" id="KAK9747272.1"/>
    </source>
</evidence>
<dbReference type="EMBL" id="JASPKY010000032">
    <property type="protein sequence ID" value="KAK9747272.1"/>
    <property type="molecule type" value="Genomic_DNA"/>
</dbReference>
<dbReference type="PANTHER" id="PTHR46599">
    <property type="entry name" value="PIGGYBAC TRANSPOSABLE ELEMENT-DERIVED PROTEIN 4"/>
    <property type="match status" value="1"/>
</dbReference>
<name>A0AAW1MIA3_POPJA</name>
<dbReference type="Proteomes" id="UP001458880">
    <property type="component" value="Unassembled WGS sequence"/>
</dbReference>
<accession>A0AAW1MIA3</accession>
<organism evidence="2 3">
    <name type="scientific">Popillia japonica</name>
    <name type="common">Japanese beetle</name>
    <dbReference type="NCBI Taxonomy" id="7064"/>
    <lineage>
        <taxon>Eukaryota</taxon>
        <taxon>Metazoa</taxon>
        <taxon>Ecdysozoa</taxon>
        <taxon>Arthropoda</taxon>
        <taxon>Hexapoda</taxon>
        <taxon>Insecta</taxon>
        <taxon>Pterygota</taxon>
        <taxon>Neoptera</taxon>
        <taxon>Endopterygota</taxon>
        <taxon>Coleoptera</taxon>
        <taxon>Polyphaga</taxon>
        <taxon>Scarabaeiformia</taxon>
        <taxon>Scarabaeidae</taxon>
        <taxon>Rutelinae</taxon>
        <taxon>Popillia</taxon>
    </lineage>
</organism>
<feature type="domain" description="PiggyBac transposable element-derived protein" evidence="1">
    <location>
        <begin position="2"/>
        <end position="132"/>
    </location>
</feature>
<evidence type="ECO:0000313" key="3">
    <source>
        <dbReference type="Proteomes" id="UP001458880"/>
    </source>
</evidence>
<dbReference type="InterPro" id="IPR029526">
    <property type="entry name" value="PGBD"/>
</dbReference>
<proteinExistence type="predicted"/>
<dbReference type="AlphaFoldDB" id="A0AAW1MIA3"/>